<dbReference type="STRING" id="364197.SAMN05216296_0246"/>
<name>A0A1H2E099_9PSED</name>
<evidence type="ECO:0000313" key="2">
    <source>
        <dbReference type="Proteomes" id="UP000243232"/>
    </source>
</evidence>
<dbReference type="EMBL" id="LT629785">
    <property type="protein sequence ID" value="SDT88533.1"/>
    <property type="molecule type" value="Genomic_DNA"/>
</dbReference>
<reference evidence="2" key="1">
    <citation type="submission" date="2016-10" db="EMBL/GenBank/DDBJ databases">
        <authorList>
            <person name="Varghese N."/>
            <person name="Submissions S."/>
        </authorList>
    </citation>
    <scope>NUCLEOTIDE SEQUENCE [LARGE SCALE GENOMIC DNA]</scope>
    <source>
        <strain evidence="2">DSM 17875</strain>
    </source>
</reference>
<organism evidence="1 2">
    <name type="scientific">Pseudomonas pohangensis</name>
    <dbReference type="NCBI Taxonomy" id="364197"/>
    <lineage>
        <taxon>Bacteria</taxon>
        <taxon>Pseudomonadati</taxon>
        <taxon>Pseudomonadota</taxon>
        <taxon>Gammaproteobacteria</taxon>
        <taxon>Pseudomonadales</taxon>
        <taxon>Pseudomonadaceae</taxon>
        <taxon>Pseudomonas</taxon>
    </lineage>
</organism>
<evidence type="ECO:0000313" key="1">
    <source>
        <dbReference type="EMBL" id="SDT88533.1"/>
    </source>
</evidence>
<gene>
    <name evidence="1" type="ORF">SAMN05216296_0246</name>
</gene>
<proteinExistence type="predicted"/>
<dbReference type="AlphaFoldDB" id="A0A1H2E099"/>
<accession>A0A1H2E099</accession>
<protein>
    <submittedName>
        <fullName evidence="1">Uncharacterized protein</fullName>
    </submittedName>
</protein>
<sequence length="56" mass="6222">MNPAHVYAPDFRLPLPASRLKVRVVFFCQGSPDLRLALNGKPVRSSRAIPALPPQR</sequence>
<dbReference type="Proteomes" id="UP000243232">
    <property type="component" value="Chromosome I"/>
</dbReference>
<keyword evidence="2" id="KW-1185">Reference proteome</keyword>